<dbReference type="RefSeq" id="WP_236254732.1">
    <property type="nucleotide sequence ID" value="NZ_CP036280.1"/>
</dbReference>
<dbReference type="InterPro" id="IPR001036">
    <property type="entry name" value="Acrflvin-R"/>
</dbReference>
<keyword evidence="1" id="KW-0812">Transmembrane</keyword>
<dbReference type="SUPFAM" id="SSF82714">
    <property type="entry name" value="Multidrug efflux transporter AcrB TolC docking domain, DN and DC subdomains"/>
    <property type="match status" value="2"/>
</dbReference>
<dbReference type="PANTHER" id="PTHR32063">
    <property type="match status" value="1"/>
</dbReference>
<feature type="transmembrane region" description="Helical" evidence="1">
    <location>
        <begin position="547"/>
        <end position="569"/>
    </location>
</feature>
<accession>A0A518BW96</accession>
<dbReference type="Gene3D" id="3.30.70.1430">
    <property type="entry name" value="Multidrug efflux transporter AcrB pore domain"/>
    <property type="match status" value="2"/>
</dbReference>
<feature type="transmembrane region" description="Helical" evidence="1">
    <location>
        <begin position="981"/>
        <end position="1002"/>
    </location>
</feature>
<dbReference type="PRINTS" id="PR00702">
    <property type="entry name" value="ACRIFLAVINRP"/>
</dbReference>
<dbReference type="GO" id="GO:0042910">
    <property type="term" value="F:xenobiotic transmembrane transporter activity"/>
    <property type="evidence" value="ECO:0007669"/>
    <property type="project" value="TreeGrafter"/>
</dbReference>
<dbReference type="EMBL" id="CP036280">
    <property type="protein sequence ID" value="QDU71248.1"/>
    <property type="molecule type" value="Genomic_DNA"/>
</dbReference>
<dbReference type="KEGG" id="mcad:Pan265_10970"/>
<feature type="transmembrane region" description="Helical" evidence="1">
    <location>
        <begin position="925"/>
        <end position="943"/>
    </location>
</feature>
<sequence length="1118" mass="121617">MDFIRFTIDNPVKITVGVILLVLFGWVSLLRTPVQLTPNVDPTIITVNTTWTGISPEEIEREIIEPQEDVLKNVANLITMTSRATEGDAEIELEFVVGTDLQAARVEVSDSLREVAEYPDEAEEPVITDGEAGAGSPIAWLLLEDRNKSFDIQKLGERVEERIKPALERIKGVSEVRVYGGRDREIHINFDPNKVAQRRITLTQLRNALDSENVNVSAGDLKEGRYATRVRTTGQFVDVQQILDTVVTADENGGPIRIRDFATVTQTFEERRSFVRSSGQISIAMPVYREPGANVISVMEEVRQRIVEINETVLPQMALAVQRDLDLEEPPDLAIKQVYDETVYIYDAIGLVQNNLLIGGTLAILALLFFLRGWRPVLVIAFSIPISVIGTFVVMYAAGRNMNVISLAGLAFAVGMVVDNAIVVLENIDRHLLMGKNPMRAAFDATREVWGAILASTLTTLAVFIPILTVQEEAGQLFRDIAIAVCAAVTLSLIVAITVIPTVSARLLRTHKAKDDNNKPRKGLFTAINDGLADWIHAMLAPTAPALFLRILIVAGFMITSIVGAALLMPPTDYLPRGNQNLVFGVIILPPGYDISTSDTIGQIVESKLRAYWEAESQDDLADQPPVMAFDFMSGEVQQVQNIPPIADYFFVTFNGGVFHGAISQDKNNVAPLASLLSSASNSTWGFGFAQQASLFGRGAAGSRTIDIDIAGESLETVRSAASAIQGQVMGRYGPMAIQPDPLNFDKPSREIQFEIDRVKAADLGISVRSLGNAVAALVDGVFVGDYRIAGETIDIRAMGDADVAGQPELIAKLPIAYQTASGEIGVIPVSSIATIKYAQAPQEILRIEEQRAVTLAVTPPDEVPLEIATAELHQVIDSLRQQGMITPDVGIDLTGSAAKLTQVREALIGTWYGWTRDSLRSIGLSRMFLAVLVVFLLMAALFESYFYPLVVMITVPLATLGGFIGLAITHSFVPTQLLDVLTMLGFVILIGVVVNNAILIVHQTLNFMHGEAEDDDEHGHQKLAPREAIRASVHSRIRPIFMTTTTSVSGMLPLVLMPGSGSELYRGLGSVVVGGLIVATLFTLIVVPLLLSLMIDFKRFLGVHDLGKLADTQNPPI</sequence>
<dbReference type="SUPFAM" id="SSF82693">
    <property type="entry name" value="Multidrug efflux transporter AcrB pore domain, PN1, PN2, PC1 and PC2 subdomains"/>
    <property type="match status" value="2"/>
</dbReference>
<gene>
    <name evidence="2" type="primary">bepE_3</name>
    <name evidence="2" type="ORF">Pan265_10970</name>
</gene>
<keyword evidence="1" id="KW-1133">Transmembrane helix</keyword>
<feature type="transmembrane region" description="Helical" evidence="1">
    <location>
        <begin position="1072"/>
        <end position="1092"/>
    </location>
</feature>
<dbReference type="GO" id="GO:0005886">
    <property type="term" value="C:plasma membrane"/>
    <property type="evidence" value="ECO:0007669"/>
    <property type="project" value="TreeGrafter"/>
</dbReference>
<dbReference type="Proteomes" id="UP000320386">
    <property type="component" value="Chromosome"/>
</dbReference>
<proteinExistence type="predicted"/>
<feature type="transmembrane region" description="Helical" evidence="1">
    <location>
        <begin position="1041"/>
        <end position="1060"/>
    </location>
</feature>
<feature type="transmembrane region" description="Helical" evidence="1">
    <location>
        <begin position="343"/>
        <end position="370"/>
    </location>
</feature>
<dbReference type="PANTHER" id="PTHR32063:SF0">
    <property type="entry name" value="SWARMING MOTILITY PROTEIN SWRC"/>
    <property type="match status" value="1"/>
</dbReference>
<dbReference type="Pfam" id="PF00873">
    <property type="entry name" value="ACR_tran"/>
    <property type="match status" value="1"/>
</dbReference>
<dbReference type="Gene3D" id="3.30.2090.10">
    <property type="entry name" value="Multidrug efflux transporter AcrB TolC docking domain, DN and DC subdomains"/>
    <property type="match status" value="2"/>
</dbReference>
<dbReference type="Gene3D" id="1.20.1640.10">
    <property type="entry name" value="Multidrug efflux transporter AcrB transmembrane domain"/>
    <property type="match status" value="2"/>
</dbReference>
<dbReference type="Gene3D" id="3.30.70.1320">
    <property type="entry name" value="Multidrug efflux transporter AcrB pore domain like"/>
    <property type="match status" value="1"/>
</dbReference>
<dbReference type="AlphaFoldDB" id="A0A518BW96"/>
<keyword evidence="3" id="KW-1185">Reference proteome</keyword>
<feature type="transmembrane region" description="Helical" evidence="1">
    <location>
        <begin position="950"/>
        <end position="969"/>
    </location>
</feature>
<feature type="transmembrane region" description="Helical" evidence="1">
    <location>
        <begin position="377"/>
        <end position="398"/>
    </location>
</feature>
<feature type="transmembrane region" description="Helical" evidence="1">
    <location>
        <begin position="481"/>
        <end position="504"/>
    </location>
</feature>
<dbReference type="SUPFAM" id="SSF82866">
    <property type="entry name" value="Multidrug efflux transporter AcrB transmembrane domain"/>
    <property type="match status" value="2"/>
</dbReference>
<feature type="transmembrane region" description="Helical" evidence="1">
    <location>
        <begin position="449"/>
        <end position="469"/>
    </location>
</feature>
<evidence type="ECO:0000313" key="2">
    <source>
        <dbReference type="EMBL" id="QDU71248.1"/>
    </source>
</evidence>
<organism evidence="2 3">
    <name type="scientific">Mucisphaera calidilacus</name>
    <dbReference type="NCBI Taxonomy" id="2527982"/>
    <lineage>
        <taxon>Bacteria</taxon>
        <taxon>Pseudomonadati</taxon>
        <taxon>Planctomycetota</taxon>
        <taxon>Phycisphaerae</taxon>
        <taxon>Phycisphaerales</taxon>
        <taxon>Phycisphaeraceae</taxon>
        <taxon>Mucisphaera</taxon>
    </lineage>
</organism>
<keyword evidence="1" id="KW-0472">Membrane</keyword>
<feature type="transmembrane region" description="Helical" evidence="1">
    <location>
        <begin position="12"/>
        <end position="30"/>
    </location>
</feature>
<evidence type="ECO:0000313" key="3">
    <source>
        <dbReference type="Proteomes" id="UP000320386"/>
    </source>
</evidence>
<feature type="transmembrane region" description="Helical" evidence="1">
    <location>
        <begin position="404"/>
        <end position="428"/>
    </location>
</feature>
<protein>
    <submittedName>
        <fullName evidence="2">Efflux pump membrane transporter BepE</fullName>
    </submittedName>
</protein>
<dbReference type="InterPro" id="IPR027463">
    <property type="entry name" value="AcrB_DN_DC_subdom"/>
</dbReference>
<dbReference type="Gene3D" id="3.30.70.1440">
    <property type="entry name" value="Multidrug efflux transporter AcrB pore domain"/>
    <property type="match status" value="1"/>
</dbReference>
<reference evidence="2 3" key="1">
    <citation type="submission" date="2019-02" db="EMBL/GenBank/DDBJ databases">
        <title>Deep-cultivation of Planctomycetes and their phenomic and genomic characterization uncovers novel biology.</title>
        <authorList>
            <person name="Wiegand S."/>
            <person name="Jogler M."/>
            <person name="Boedeker C."/>
            <person name="Pinto D."/>
            <person name="Vollmers J."/>
            <person name="Rivas-Marin E."/>
            <person name="Kohn T."/>
            <person name="Peeters S.H."/>
            <person name="Heuer A."/>
            <person name="Rast P."/>
            <person name="Oberbeckmann S."/>
            <person name="Bunk B."/>
            <person name="Jeske O."/>
            <person name="Meyerdierks A."/>
            <person name="Storesund J.E."/>
            <person name="Kallscheuer N."/>
            <person name="Luecker S."/>
            <person name="Lage O.M."/>
            <person name="Pohl T."/>
            <person name="Merkel B.J."/>
            <person name="Hornburger P."/>
            <person name="Mueller R.-W."/>
            <person name="Bruemmer F."/>
            <person name="Labrenz M."/>
            <person name="Spormann A.M."/>
            <person name="Op den Camp H."/>
            <person name="Overmann J."/>
            <person name="Amann R."/>
            <person name="Jetten M.S.M."/>
            <person name="Mascher T."/>
            <person name="Medema M.H."/>
            <person name="Devos D.P."/>
            <person name="Kaster A.-K."/>
            <person name="Ovreas L."/>
            <person name="Rohde M."/>
            <person name="Galperin M.Y."/>
            <person name="Jogler C."/>
        </authorList>
    </citation>
    <scope>NUCLEOTIDE SEQUENCE [LARGE SCALE GENOMIC DNA]</scope>
    <source>
        <strain evidence="2 3">Pan265</strain>
    </source>
</reference>
<evidence type="ECO:0000256" key="1">
    <source>
        <dbReference type="SAM" id="Phobius"/>
    </source>
</evidence>
<name>A0A518BW96_9BACT</name>